<evidence type="ECO:0000313" key="1">
    <source>
        <dbReference type="EMBL" id="KGF63723.1"/>
    </source>
</evidence>
<dbReference type="AlphaFoldDB" id="A0A9X0EDK9"/>
<organism evidence="1 2">
    <name type="scientific">Pseudomonas lutea</name>
    <dbReference type="NCBI Taxonomy" id="243924"/>
    <lineage>
        <taxon>Bacteria</taxon>
        <taxon>Pseudomonadati</taxon>
        <taxon>Pseudomonadota</taxon>
        <taxon>Gammaproteobacteria</taxon>
        <taxon>Pseudomonadales</taxon>
        <taxon>Pseudomonadaceae</taxon>
        <taxon>Pseudomonas</taxon>
    </lineage>
</organism>
<comment type="caution">
    <text evidence="1">The sequence shown here is derived from an EMBL/GenBank/DDBJ whole genome shotgun (WGS) entry which is preliminary data.</text>
</comment>
<sequence length="669" mass="69918">MTTTTVTSEQLAQLKTALENAVSGKAGVQSASYPAPKVKPVNSLGVLEPDTNDAVNNTYIVIDPAPTATSVVSFYWNGDYTIPAETSDVSPMMVKVPPALVIAAANKTIAVIYAVVGPDDPQGVASSPLSLVVGKYTEPAYPKPVITQAQAGDPYPLLDVSKLTANANVTVQPWTGIAVGQMLWLNAVSSPPIKLTKWQGFRITSTGVQSTVIGLAALQTLDHDTDLTLKLEVSFDDGATKKPFPLTTYKIINAKDLDLPAPVVKEASGGVLNPMAALSGATATVAYADMLLTDSITLIWNGDKTSIGAASGNAAKSVDFNVSVNLIAAAMGKSIEVSYEVTRDGKVLPSRKLTLSIGTLSEADLGQSKPVIVEANGTTVVDLNTFTGDAHITVAKWPLAAVGQRVWLTVYGPTGAPLAQLLTGFAITGADGLNGIDRTLARAQLESLSAGPTVRVEIKVTFDGSTVEAGAIRFPESVYSIVPVIVIPPLTIDASVLVLSGRMVRFGGTPTTPPPGTSATRVASGGVPPYKYSVEPYAVNINATTGEVIAFRDGQGTVTVTDDSGQTAQYVISVSNVLDIDGWTGDQTYDTATNLAARYGGRLPTLEEWRFFRAAYNGAPRIENGSGHAWTSTSAGGDNYYTISPNTGAEATISSRGIAKGWAILRRLI</sequence>
<dbReference type="OrthoDB" id="6845417at2"/>
<evidence type="ECO:0000313" key="2">
    <source>
        <dbReference type="Proteomes" id="UP000029719"/>
    </source>
</evidence>
<dbReference type="Proteomes" id="UP000029719">
    <property type="component" value="Unassembled WGS sequence"/>
</dbReference>
<evidence type="ECO:0008006" key="3">
    <source>
        <dbReference type="Google" id="ProtNLM"/>
    </source>
</evidence>
<protein>
    <recommendedName>
        <fullName evidence="3">BIG2 domain-containing protein</fullName>
    </recommendedName>
</protein>
<name>A0A9X0EDK9_9PSED</name>
<gene>
    <name evidence="1" type="ORF">LT42_17710</name>
</gene>
<reference evidence="1 2" key="1">
    <citation type="submission" date="2014-09" db="EMBL/GenBank/DDBJ databases">
        <title>Genome sequence of Pseudomonas lutea strain DSM 17257T.</title>
        <authorList>
            <person name="Kwak Y."/>
            <person name="Shin J.-H."/>
        </authorList>
    </citation>
    <scope>NUCLEOTIDE SEQUENCE [LARGE SCALE GENOMIC DNA]</scope>
    <source>
        <strain evidence="1 2">DSM 17257</strain>
    </source>
</reference>
<proteinExistence type="predicted"/>
<dbReference type="RefSeq" id="WP_037015469.1">
    <property type="nucleotide sequence ID" value="NZ_JRMB01000002.1"/>
</dbReference>
<accession>A0A9X0EDK9</accession>
<dbReference type="EMBL" id="JRMB01000002">
    <property type="protein sequence ID" value="KGF63723.1"/>
    <property type="molecule type" value="Genomic_DNA"/>
</dbReference>